<organism evidence="5 6">
    <name type="scientific">Sulfuracidifex tepidarius</name>
    <dbReference type="NCBI Taxonomy" id="1294262"/>
    <lineage>
        <taxon>Archaea</taxon>
        <taxon>Thermoproteota</taxon>
        <taxon>Thermoprotei</taxon>
        <taxon>Sulfolobales</taxon>
        <taxon>Sulfolobaceae</taxon>
        <taxon>Sulfuracidifex</taxon>
    </lineage>
</organism>
<evidence type="ECO:0000313" key="5">
    <source>
        <dbReference type="EMBL" id="BBG22728.1"/>
    </source>
</evidence>
<keyword evidence="3" id="KW-0472">Membrane</keyword>
<dbReference type="RefSeq" id="WP_149528165.1">
    <property type="nucleotide sequence ID" value="NZ_AP018929.1"/>
</dbReference>
<feature type="domain" description="Band 7" evidence="4">
    <location>
        <begin position="26"/>
        <end position="183"/>
    </location>
</feature>
<dbReference type="InterPro" id="IPR001107">
    <property type="entry name" value="Band_7"/>
</dbReference>
<dbReference type="STRING" id="1294262.GCA_001316085_00800"/>
<reference evidence="5 6" key="1">
    <citation type="journal article" date="2020" name="Int. J. Syst. Evol. Microbiol.">
        <title>Sulfuracidifex tepidarius gen. nov., sp. nov. and transfer of Sulfolobus metallicus Huber and Stetter 1992 to the genus Sulfuracidifex as Sulfuracidifex metallicus comb. nov.</title>
        <authorList>
            <person name="Itoh T."/>
            <person name="Miura T."/>
            <person name="Sakai H.D."/>
            <person name="Kato S."/>
            <person name="Ohkuma M."/>
            <person name="Takashina T."/>
        </authorList>
    </citation>
    <scope>NUCLEOTIDE SEQUENCE [LARGE SCALE GENOMIC DNA]</scope>
    <source>
        <strain evidence="5 6">IC-006</strain>
    </source>
</reference>
<comment type="similarity">
    <text evidence="2">Belongs to the band 7/mec-2 family.</text>
</comment>
<dbReference type="Pfam" id="PF01145">
    <property type="entry name" value="Band_7"/>
    <property type="match status" value="1"/>
</dbReference>
<dbReference type="InterPro" id="IPR001972">
    <property type="entry name" value="Stomatin_HflK_fam"/>
</dbReference>
<keyword evidence="3" id="KW-0812">Transmembrane</keyword>
<dbReference type="InterPro" id="IPR043202">
    <property type="entry name" value="Band-7_stomatin-like"/>
</dbReference>
<dbReference type="CDD" id="cd08826">
    <property type="entry name" value="SPFH_eoslipins_u1"/>
    <property type="match status" value="1"/>
</dbReference>
<feature type="transmembrane region" description="Helical" evidence="3">
    <location>
        <begin position="12"/>
        <end position="31"/>
    </location>
</feature>
<dbReference type="Proteomes" id="UP000322983">
    <property type="component" value="Chromosome"/>
</dbReference>
<dbReference type="InterPro" id="IPR036013">
    <property type="entry name" value="Band_7/SPFH_dom_sf"/>
</dbReference>
<dbReference type="PANTHER" id="PTHR10264:SF19">
    <property type="entry name" value="AT06885P-RELATED"/>
    <property type="match status" value="1"/>
</dbReference>
<dbReference type="Gene3D" id="6.10.250.2090">
    <property type="match status" value="1"/>
</dbReference>
<accession>A0A510DRC7</accession>
<sequence>MASGLPATDIIGLVFLLIVILVFVGLSFRVVKEWEKAVVLRLGRLLGLKGPGIIFLIPFVDKPIIVDLRINSVDVPSQSIITRDNVSVAIDAVVYYKVVDAQKAVTTVFNYNVAVLNLAQTSLRDIAGQMELDEILTKRESINLKLQEILDTITEGWGIKVTQVTIRDIRISQDLLSAIAKQAEAERLRRSRIIISEGEKQASTILADASKSYSSNPVAMQLRFLETLSDVSQRGSLIVVVPAGSEIYPTLGTALSAYELKKGGNGLAGQTDMNQRK</sequence>
<dbReference type="SMART" id="SM00244">
    <property type="entry name" value="PHB"/>
    <property type="match status" value="1"/>
</dbReference>
<dbReference type="PANTHER" id="PTHR10264">
    <property type="entry name" value="BAND 7 PROTEIN-RELATED"/>
    <property type="match status" value="1"/>
</dbReference>
<dbReference type="AlphaFoldDB" id="A0A510DRC7"/>
<dbReference type="GO" id="GO:0098552">
    <property type="term" value="C:side of membrane"/>
    <property type="evidence" value="ECO:0007669"/>
    <property type="project" value="UniProtKB-ARBA"/>
</dbReference>
<evidence type="ECO:0000256" key="1">
    <source>
        <dbReference type="ARBA" id="ARBA00004167"/>
    </source>
</evidence>
<protein>
    <submittedName>
        <fullName evidence="5">Stomatin</fullName>
    </submittedName>
</protein>
<dbReference type="KEGG" id="step:IC006_0012"/>
<proteinExistence type="inferred from homology"/>
<comment type="subcellular location">
    <subcellularLocation>
        <location evidence="1">Membrane</location>
        <topology evidence="1">Single-pass membrane protein</topology>
    </subcellularLocation>
</comment>
<evidence type="ECO:0000259" key="4">
    <source>
        <dbReference type="SMART" id="SM00244"/>
    </source>
</evidence>
<evidence type="ECO:0000256" key="3">
    <source>
        <dbReference type="SAM" id="Phobius"/>
    </source>
</evidence>
<dbReference type="PRINTS" id="PR00721">
    <property type="entry name" value="STOMATIN"/>
</dbReference>
<dbReference type="Gene3D" id="3.30.479.30">
    <property type="entry name" value="Band 7 domain"/>
    <property type="match status" value="1"/>
</dbReference>
<dbReference type="SUPFAM" id="SSF117892">
    <property type="entry name" value="Band 7/SPFH domain"/>
    <property type="match status" value="1"/>
</dbReference>
<keyword evidence="6" id="KW-1185">Reference proteome</keyword>
<dbReference type="EMBL" id="AP018929">
    <property type="protein sequence ID" value="BBG22728.1"/>
    <property type="molecule type" value="Genomic_DNA"/>
</dbReference>
<dbReference type="GeneID" id="41713922"/>
<dbReference type="FunFam" id="3.30.479.30:FF:000004">
    <property type="entry name" value="Putative membrane protease family, stomatin"/>
    <property type="match status" value="1"/>
</dbReference>
<evidence type="ECO:0000313" key="6">
    <source>
        <dbReference type="Proteomes" id="UP000322983"/>
    </source>
</evidence>
<keyword evidence="3" id="KW-1133">Transmembrane helix</keyword>
<name>A0A510DRC7_9CREN</name>
<dbReference type="GO" id="GO:0005886">
    <property type="term" value="C:plasma membrane"/>
    <property type="evidence" value="ECO:0007669"/>
    <property type="project" value="InterPro"/>
</dbReference>
<evidence type="ECO:0000256" key="2">
    <source>
        <dbReference type="ARBA" id="ARBA00008164"/>
    </source>
</evidence>
<dbReference type="OrthoDB" id="10752at2157"/>
<gene>
    <name evidence="5" type="ORF">IC006_0012</name>
</gene>